<organism evidence="2 3">
    <name type="scientific">Autumnicola tepida</name>
    <dbReference type="NCBI Taxonomy" id="3075595"/>
    <lineage>
        <taxon>Bacteria</taxon>
        <taxon>Pseudomonadati</taxon>
        <taxon>Bacteroidota</taxon>
        <taxon>Flavobacteriia</taxon>
        <taxon>Flavobacteriales</taxon>
        <taxon>Flavobacteriaceae</taxon>
        <taxon>Autumnicola</taxon>
    </lineage>
</organism>
<keyword evidence="3" id="KW-1185">Reference proteome</keyword>
<name>A0ABU3CB69_9FLAO</name>
<reference evidence="2 3" key="1">
    <citation type="submission" date="2023-09" db="EMBL/GenBank/DDBJ databases">
        <authorList>
            <person name="Rey-Velasco X."/>
        </authorList>
    </citation>
    <scope>NUCLEOTIDE SEQUENCE [LARGE SCALE GENOMIC DNA]</scope>
    <source>
        <strain evidence="2 3">F363</strain>
    </source>
</reference>
<protein>
    <submittedName>
        <fullName evidence="2">Uncharacterized protein</fullName>
    </submittedName>
</protein>
<dbReference type="RefSeq" id="WP_311535074.1">
    <property type="nucleotide sequence ID" value="NZ_JAVRHQ010000013.1"/>
</dbReference>
<accession>A0ABU3CB69</accession>
<feature type="transmembrane region" description="Helical" evidence="1">
    <location>
        <begin position="72"/>
        <end position="89"/>
    </location>
</feature>
<evidence type="ECO:0000256" key="1">
    <source>
        <dbReference type="SAM" id="Phobius"/>
    </source>
</evidence>
<dbReference type="Proteomes" id="UP001262889">
    <property type="component" value="Unassembled WGS sequence"/>
</dbReference>
<evidence type="ECO:0000313" key="3">
    <source>
        <dbReference type="Proteomes" id="UP001262889"/>
    </source>
</evidence>
<gene>
    <name evidence="2" type="ORF">RM553_11475</name>
</gene>
<keyword evidence="1" id="KW-0812">Transmembrane</keyword>
<evidence type="ECO:0000313" key="2">
    <source>
        <dbReference type="EMBL" id="MDT0643452.1"/>
    </source>
</evidence>
<sequence>MSVDRGPKSLHEHNKSLLYSNRPKFKEDLRENIYVDKIRNDGLYYKRVNENELKKVLAQIRLKARREFIKELKVLAVSIVITLIFVYYLKLYLDQCFGLTS</sequence>
<keyword evidence="1" id="KW-1133">Transmembrane helix</keyword>
<proteinExistence type="predicted"/>
<dbReference type="EMBL" id="JAVRHQ010000013">
    <property type="protein sequence ID" value="MDT0643452.1"/>
    <property type="molecule type" value="Genomic_DNA"/>
</dbReference>
<keyword evidence="1" id="KW-0472">Membrane</keyword>
<comment type="caution">
    <text evidence="2">The sequence shown here is derived from an EMBL/GenBank/DDBJ whole genome shotgun (WGS) entry which is preliminary data.</text>
</comment>